<keyword evidence="1" id="KW-0472">Membrane</keyword>
<feature type="transmembrane region" description="Helical" evidence="1">
    <location>
        <begin position="20"/>
        <end position="37"/>
    </location>
</feature>
<dbReference type="PANTHER" id="PTHR46623:SF6">
    <property type="entry name" value="ALPHA_BETA-HYDROLASES SUPERFAMILY PROTEIN"/>
    <property type="match status" value="1"/>
</dbReference>
<dbReference type="InterPro" id="IPR002925">
    <property type="entry name" value="Dienelactn_hydro"/>
</dbReference>
<reference evidence="3" key="1">
    <citation type="journal article" date="2004" name="Eukaryot. Cell">
        <title>Nucleus-encoded genes for plastid-targeted proteins in Helicosporidium: functional diversity of a cryptic plastid in a parasitic alga.</title>
        <authorList>
            <person name="de Koning A.P."/>
            <person name="Keeling P.J."/>
        </authorList>
    </citation>
    <scope>NUCLEOTIDE SEQUENCE</scope>
</reference>
<organism evidence="3">
    <name type="scientific">Helicosporidium sp. subsp. Simulium jonesii</name>
    <name type="common">Green alga</name>
    <dbReference type="NCBI Taxonomy" id="145475"/>
    <lineage>
        <taxon>Eukaryota</taxon>
        <taxon>Viridiplantae</taxon>
        <taxon>Chlorophyta</taxon>
        <taxon>core chlorophytes</taxon>
        <taxon>Trebouxiophyceae</taxon>
        <taxon>Chlorellales</taxon>
        <taxon>Chlorellaceae</taxon>
        <taxon>Helicosporidium</taxon>
    </lineage>
</organism>
<evidence type="ECO:0000313" key="3">
    <source>
        <dbReference type="EMBL" id="AAU93950.1"/>
    </source>
</evidence>
<protein>
    <submittedName>
        <fullName evidence="3">Carboxymethylenebutenolidase I</fullName>
    </submittedName>
</protein>
<dbReference type="InterPro" id="IPR051049">
    <property type="entry name" value="Dienelactone_hydrolase-like"/>
</dbReference>
<dbReference type="Gene3D" id="3.40.50.1820">
    <property type="entry name" value="alpha/beta hydrolase"/>
    <property type="match status" value="1"/>
</dbReference>
<dbReference type="PANTHER" id="PTHR46623">
    <property type="entry name" value="CARBOXYMETHYLENEBUTENOLIDASE-RELATED"/>
    <property type="match status" value="1"/>
</dbReference>
<evidence type="ECO:0000256" key="1">
    <source>
        <dbReference type="SAM" id="Phobius"/>
    </source>
</evidence>
<dbReference type="InterPro" id="IPR029058">
    <property type="entry name" value="AB_hydrolase_fold"/>
</dbReference>
<feature type="domain" description="Dienelactone hydrolase" evidence="2">
    <location>
        <begin position="63"/>
        <end position="157"/>
    </location>
</feature>
<name>Q5YBA8_HELSJ</name>
<proteinExistence type="evidence at transcript level"/>
<keyword evidence="1" id="KW-0812">Transmembrane</keyword>
<feature type="non-terminal residue" evidence="3">
    <location>
        <position position="160"/>
    </location>
</feature>
<sequence>MDPGLHDRHEQLIKFTHPMTTFKCITNFLLSVVYLLHRRSGCRPLEKITYGSDALPAHVMGARGAPAVIAVQEWWGVTPIIKRQAEALAARGFRVLIPDLYRGKLGVEREEAQHLYDSLDWAAAVRQLAEAADHLRSEGSPSVGALGFCMGGALALATGP</sequence>
<dbReference type="SUPFAM" id="SSF53474">
    <property type="entry name" value="alpha/beta-Hydrolases"/>
    <property type="match status" value="1"/>
</dbReference>
<dbReference type="Pfam" id="PF01738">
    <property type="entry name" value="DLH"/>
    <property type="match status" value="1"/>
</dbReference>
<keyword evidence="1" id="KW-1133">Transmembrane helix</keyword>
<evidence type="ECO:0000259" key="2">
    <source>
        <dbReference type="Pfam" id="PF01738"/>
    </source>
</evidence>
<dbReference type="EMBL" id="AY596518">
    <property type="protein sequence ID" value="AAU93950.1"/>
    <property type="molecule type" value="mRNA"/>
</dbReference>
<dbReference type="GO" id="GO:0016787">
    <property type="term" value="F:hydrolase activity"/>
    <property type="evidence" value="ECO:0007669"/>
    <property type="project" value="InterPro"/>
</dbReference>
<accession>Q5YBA8</accession>
<dbReference type="AlphaFoldDB" id="Q5YBA8"/>